<comment type="function">
    <text evidence="1">Cell wall formation. Synthesis of cross-linked peptidoglycan from the lipid intermediates. The enzyme has a penicillin-insensitive transglycosylase N-terminal domain (formation of linear glycan strands) and a penicillin-sensitive transpeptidase C-terminal domain (cross-linking of the peptide subunits).</text>
</comment>
<evidence type="ECO:0000256" key="15">
    <source>
        <dbReference type="ARBA" id="ARBA00022989"/>
    </source>
</evidence>
<evidence type="ECO:0000256" key="3">
    <source>
        <dbReference type="ARBA" id="ARBA00012448"/>
    </source>
</evidence>
<keyword evidence="27" id="KW-1185">Reference proteome</keyword>
<evidence type="ECO:0000256" key="9">
    <source>
        <dbReference type="ARBA" id="ARBA00022679"/>
    </source>
</evidence>
<evidence type="ECO:0000256" key="18">
    <source>
        <dbReference type="ARBA" id="ARBA00023268"/>
    </source>
</evidence>
<dbReference type="AlphaFoldDB" id="A0A926EAH3"/>
<dbReference type="InterPro" id="IPR023346">
    <property type="entry name" value="Lysozyme-like_dom_sf"/>
</dbReference>
<evidence type="ECO:0000256" key="1">
    <source>
        <dbReference type="ARBA" id="ARBA00002624"/>
    </source>
</evidence>
<keyword evidence="8" id="KW-0328">Glycosyltransferase</keyword>
<comment type="catalytic activity">
    <reaction evidence="22">
        <text>[GlcNAc-(1-&gt;4)-Mur2Ac(oyl-L-Ala-gamma-D-Glu-L-Lys-D-Ala-D-Ala)](n)-di-trans,octa-cis-undecaprenyl diphosphate + beta-D-GlcNAc-(1-&gt;4)-Mur2Ac(oyl-L-Ala-gamma-D-Glu-L-Lys-D-Ala-D-Ala)-di-trans,octa-cis-undecaprenyl diphosphate = [GlcNAc-(1-&gt;4)-Mur2Ac(oyl-L-Ala-gamma-D-Glu-L-Lys-D-Ala-D-Ala)](n+1)-di-trans,octa-cis-undecaprenyl diphosphate + di-trans,octa-cis-undecaprenyl diphosphate + H(+)</text>
        <dbReference type="Rhea" id="RHEA:23708"/>
        <dbReference type="Rhea" id="RHEA-COMP:9602"/>
        <dbReference type="Rhea" id="RHEA-COMP:9603"/>
        <dbReference type="ChEBI" id="CHEBI:15378"/>
        <dbReference type="ChEBI" id="CHEBI:58405"/>
        <dbReference type="ChEBI" id="CHEBI:60033"/>
        <dbReference type="ChEBI" id="CHEBI:78435"/>
        <dbReference type="EC" id="2.4.99.28"/>
    </reaction>
</comment>
<dbReference type="Proteomes" id="UP000660861">
    <property type="component" value="Unassembled WGS sequence"/>
</dbReference>
<dbReference type="GO" id="GO:0071555">
    <property type="term" value="P:cell wall organization"/>
    <property type="evidence" value="ECO:0007669"/>
    <property type="project" value="UniProtKB-KW"/>
</dbReference>
<dbReference type="RefSeq" id="WP_262396551.1">
    <property type="nucleotide sequence ID" value="NZ_JACRTC010000001.1"/>
</dbReference>
<dbReference type="InterPro" id="IPR050396">
    <property type="entry name" value="Glycosyltr_51/Transpeptidase"/>
</dbReference>
<keyword evidence="11" id="KW-0378">Hydrolase</keyword>
<dbReference type="GO" id="GO:0030288">
    <property type="term" value="C:outer membrane-bounded periplasmic space"/>
    <property type="evidence" value="ECO:0007669"/>
    <property type="project" value="TreeGrafter"/>
</dbReference>
<dbReference type="Pfam" id="PF00905">
    <property type="entry name" value="Transpeptidase"/>
    <property type="match status" value="1"/>
</dbReference>
<reference evidence="26" key="1">
    <citation type="submission" date="2020-08" db="EMBL/GenBank/DDBJ databases">
        <title>Genome public.</title>
        <authorList>
            <person name="Liu C."/>
            <person name="Sun Q."/>
        </authorList>
    </citation>
    <scope>NUCLEOTIDE SEQUENCE</scope>
    <source>
        <strain evidence="26">NSJ-54</strain>
    </source>
</reference>
<name>A0A926EAH3_9FIRM</name>
<keyword evidence="7" id="KW-0645">Protease</keyword>
<dbReference type="PANTHER" id="PTHR32282">
    <property type="entry name" value="BINDING PROTEIN TRANSPEPTIDASE, PUTATIVE-RELATED"/>
    <property type="match status" value="1"/>
</dbReference>
<evidence type="ECO:0000256" key="23">
    <source>
        <dbReference type="SAM" id="Phobius"/>
    </source>
</evidence>
<evidence type="ECO:0000256" key="16">
    <source>
        <dbReference type="ARBA" id="ARBA00023136"/>
    </source>
</evidence>
<evidence type="ECO:0000256" key="20">
    <source>
        <dbReference type="ARBA" id="ARBA00034000"/>
    </source>
</evidence>
<keyword evidence="12" id="KW-0133">Cell shape</keyword>
<evidence type="ECO:0000256" key="8">
    <source>
        <dbReference type="ARBA" id="ARBA00022676"/>
    </source>
</evidence>
<evidence type="ECO:0000256" key="2">
    <source>
        <dbReference type="ARBA" id="ARBA00004401"/>
    </source>
</evidence>
<keyword evidence="9" id="KW-0808">Transferase</keyword>
<dbReference type="Gene3D" id="3.40.710.10">
    <property type="entry name" value="DD-peptidase/beta-lactamase superfamily"/>
    <property type="match status" value="1"/>
</dbReference>
<keyword evidence="5" id="KW-1003">Cell membrane</keyword>
<dbReference type="GO" id="GO:0008658">
    <property type="term" value="F:penicillin binding"/>
    <property type="evidence" value="ECO:0007669"/>
    <property type="project" value="InterPro"/>
</dbReference>
<evidence type="ECO:0000259" key="24">
    <source>
        <dbReference type="Pfam" id="PF00905"/>
    </source>
</evidence>
<evidence type="ECO:0000256" key="7">
    <source>
        <dbReference type="ARBA" id="ARBA00022670"/>
    </source>
</evidence>
<dbReference type="SUPFAM" id="SSF53955">
    <property type="entry name" value="Lysozyme-like"/>
    <property type="match status" value="1"/>
</dbReference>
<accession>A0A926EAH3</accession>
<keyword evidence="17" id="KW-0046">Antibiotic resistance</keyword>
<keyword evidence="15 23" id="KW-1133">Transmembrane helix</keyword>
<dbReference type="InterPro" id="IPR012338">
    <property type="entry name" value="Beta-lactam/transpept-like"/>
</dbReference>
<dbReference type="GO" id="GO:0006508">
    <property type="term" value="P:proteolysis"/>
    <property type="evidence" value="ECO:0007669"/>
    <property type="project" value="UniProtKB-KW"/>
</dbReference>
<evidence type="ECO:0000256" key="14">
    <source>
        <dbReference type="ARBA" id="ARBA00022984"/>
    </source>
</evidence>
<keyword evidence="14" id="KW-0573">Peptidoglycan synthesis</keyword>
<dbReference type="GO" id="GO:0008360">
    <property type="term" value="P:regulation of cell shape"/>
    <property type="evidence" value="ECO:0007669"/>
    <property type="project" value="UniProtKB-KW"/>
</dbReference>
<dbReference type="InterPro" id="IPR001460">
    <property type="entry name" value="PCN-bd_Tpept"/>
</dbReference>
<dbReference type="SUPFAM" id="SSF56601">
    <property type="entry name" value="beta-lactamase/transpeptidase-like"/>
    <property type="match status" value="1"/>
</dbReference>
<evidence type="ECO:0000313" key="26">
    <source>
        <dbReference type="EMBL" id="MBC8569453.1"/>
    </source>
</evidence>
<dbReference type="EC" id="3.4.16.4" evidence="3"/>
<dbReference type="PANTHER" id="PTHR32282:SF11">
    <property type="entry name" value="PENICILLIN-BINDING PROTEIN 1B"/>
    <property type="match status" value="1"/>
</dbReference>
<proteinExistence type="predicted"/>
<keyword evidence="18" id="KW-0511">Multifunctional enzyme</keyword>
<evidence type="ECO:0000256" key="22">
    <source>
        <dbReference type="ARBA" id="ARBA00049902"/>
    </source>
</evidence>
<dbReference type="GO" id="GO:0008955">
    <property type="term" value="F:peptidoglycan glycosyltransferase activity"/>
    <property type="evidence" value="ECO:0007669"/>
    <property type="project" value="UniProtKB-EC"/>
</dbReference>
<feature type="domain" description="Penicillin-binding protein transpeptidase" evidence="24">
    <location>
        <begin position="377"/>
        <end position="633"/>
    </location>
</feature>
<dbReference type="GO" id="GO:0009252">
    <property type="term" value="P:peptidoglycan biosynthetic process"/>
    <property type="evidence" value="ECO:0007669"/>
    <property type="project" value="UniProtKB-KW"/>
</dbReference>
<keyword evidence="19" id="KW-0961">Cell wall biogenesis/degradation</keyword>
<evidence type="ECO:0000313" key="27">
    <source>
        <dbReference type="Proteomes" id="UP000660861"/>
    </source>
</evidence>
<evidence type="ECO:0000256" key="10">
    <source>
        <dbReference type="ARBA" id="ARBA00022692"/>
    </source>
</evidence>
<comment type="caution">
    <text evidence="26">The sequence shown here is derived from an EMBL/GenBank/DDBJ whole genome shotgun (WGS) entry which is preliminary data.</text>
</comment>
<evidence type="ECO:0000256" key="17">
    <source>
        <dbReference type="ARBA" id="ARBA00023251"/>
    </source>
</evidence>
<organism evidence="26 27">
    <name type="scientific">Zongyangia hominis</name>
    <dbReference type="NCBI Taxonomy" id="2763677"/>
    <lineage>
        <taxon>Bacteria</taxon>
        <taxon>Bacillati</taxon>
        <taxon>Bacillota</taxon>
        <taxon>Clostridia</taxon>
        <taxon>Eubacteriales</taxon>
        <taxon>Oscillospiraceae</taxon>
        <taxon>Zongyangia</taxon>
    </lineage>
</organism>
<evidence type="ECO:0000256" key="4">
    <source>
        <dbReference type="ARBA" id="ARBA00018638"/>
    </source>
</evidence>
<keyword evidence="6" id="KW-0121">Carboxypeptidase</keyword>
<dbReference type="InterPro" id="IPR001264">
    <property type="entry name" value="Glyco_trans_51"/>
</dbReference>
<dbReference type="GO" id="GO:0005886">
    <property type="term" value="C:plasma membrane"/>
    <property type="evidence" value="ECO:0007669"/>
    <property type="project" value="UniProtKB-SubCell"/>
</dbReference>
<dbReference type="GO" id="GO:0009002">
    <property type="term" value="F:serine-type D-Ala-D-Ala carboxypeptidase activity"/>
    <property type="evidence" value="ECO:0007669"/>
    <property type="project" value="UniProtKB-EC"/>
</dbReference>
<keyword evidence="16 23" id="KW-0472">Membrane</keyword>
<gene>
    <name evidence="26" type="ORF">H8709_01230</name>
</gene>
<comment type="catalytic activity">
    <reaction evidence="20">
        <text>Preferential cleavage: (Ac)2-L-Lys-D-Ala-|-D-Ala. Also transpeptidation of peptidyl-alanyl moieties that are N-acyl substituents of D-alanine.</text>
        <dbReference type="EC" id="3.4.16.4"/>
    </reaction>
</comment>
<keyword evidence="13" id="KW-0735">Signal-anchor</keyword>
<dbReference type="InterPro" id="IPR036950">
    <property type="entry name" value="PBP_transglycosylase"/>
</dbReference>
<evidence type="ECO:0000256" key="21">
    <source>
        <dbReference type="ARBA" id="ARBA00044770"/>
    </source>
</evidence>
<dbReference type="GO" id="GO:0046677">
    <property type="term" value="P:response to antibiotic"/>
    <property type="evidence" value="ECO:0007669"/>
    <property type="project" value="UniProtKB-KW"/>
</dbReference>
<evidence type="ECO:0000256" key="6">
    <source>
        <dbReference type="ARBA" id="ARBA00022645"/>
    </source>
</evidence>
<evidence type="ECO:0000256" key="11">
    <source>
        <dbReference type="ARBA" id="ARBA00022801"/>
    </source>
</evidence>
<feature type="transmembrane region" description="Helical" evidence="23">
    <location>
        <begin position="34"/>
        <end position="58"/>
    </location>
</feature>
<evidence type="ECO:0000256" key="19">
    <source>
        <dbReference type="ARBA" id="ARBA00023316"/>
    </source>
</evidence>
<comment type="subcellular location">
    <subcellularLocation>
        <location evidence="2">Cell membrane</location>
        <topology evidence="2">Single-pass type II membrane protein</topology>
    </subcellularLocation>
</comment>
<dbReference type="Pfam" id="PF00912">
    <property type="entry name" value="Transgly"/>
    <property type="match status" value="1"/>
</dbReference>
<evidence type="ECO:0000256" key="13">
    <source>
        <dbReference type="ARBA" id="ARBA00022968"/>
    </source>
</evidence>
<dbReference type="EMBL" id="JACRTC010000001">
    <property type="protein sequence ID" value="MBC8569453.1"/>
    <property type="molecule type" value="Genomic_DNA"/>
</dbReference>
<keyword evidence="10 23" id="KW-0812">Transmembrane</keyword>
<evidence type="ECO:0000256" key="5">
    <source>
        <dbReference type="ARBA" id="ARBA00022475"/>
    </source>
</evidence>
<sequence>MKENRKKTTPAPEKKTSSPAVRGIKRVFSMIGKVLATCFFILVITGCVVGTVLTVHVMDYVDKDVVVDLRSLKLDSTTILYANNAEGQPYELKRLQSPDNSIWVGIDKIPQDMQYAAIAAEDARFLKHEGVDWKRTMGAFVNMFIKIYPTKQGGSTITQQLIKNVTGDNEVRVDRKVREIFNALNLEKEYSKQEIMEAYLNVIPLGNGVKGVQAAANLYFGKDVKDLSLAECASIVAITQYPELRNPFKNPEENKIRQEYVLDQMLELGFIDQKRHDEAIKEELTFRKEEYIEEQNEIQSYFVDYVIDEVLHDLMEQKGYEKSYATQMLYKGGYRIYTTVDESLQKSVEASYLDDATFPGVRNPEPPQSSFTLLDYNGAIKALVGGRGEKTGDRVLNRCTGITRSNGSTMKPISVYGLAIEKNLVTWSTMIDSTQHTYTEYDNWTPINYDSYYGDENGHVSTAEAIRRSTNTAAINVCNQLGPRTCFDFLKNKLNMYSLVDSREVGGKIYTDISLSCMSLGSLTDGVSPLELAGAFQIYGNGGLFTPTHSYTKVLDSDGNVVLENKENPTRVLSEETAVIVNKMMQGVVSGAHGTGYNAKLNGVTVAGKTGTTTDDKDQWFVGLTPEYVGVVWMGYDIQQKISYSVYPPPLVWKNVMGKIYENRSSGSFPESTKVVAKEFCTVSGDLATENCPSTETGYYKASNIPGTCIEHLLPQDNIDENGIDHDTGKPWWKTDD</sequence>
<dbReference type="Gene3D" id="1.10.3810.10">
    <property type="entry name" value="Biosynthetic peptidoglycan transglycosylase-like"/>
    <property type="match status" value="1"/>
</dbReference>
<feature type="domain" description="Glycosyl transferase family 51" evidence="25">
    <location>
        <begin position="92"/>
        <end position="265"/>
    </location>
</feature>
<evidence type="ECO:0000259" key="25">
    <source>
        <dbReference type="Pfam" id="PF00912"/>
    </source>
</evidence>
<protein>
    <recommendedName>
        <fullName evidence="4">Penicillin-binding protein 1A</fullName>
        <ecNumber evidence="21">2.4.99.28</ecNumber>
        <ecNumber evidence="3">3.4.16.4</ecNumber>
    </recommendedName>
</protein>
<dbReference type="EC" id="2.4.99.28" evidence="21"/>
<evidence type="ECO:0000256" key="12">
    <source>
        <dbReference type="ARBA" id="ARBA00022960"/>
    </source>
</evidence>